<keyword evidence="15" id="KW-1185">Reference proteome</keyword>
<evidence type="ECO:0000256" key="6">
    <source>
        <dbReference type="ARBA" id="ARBA00022989"/>
    </source>
</evidence>
<keyword evidence="4 13" id="KW-0894">Sodium channel</keyword>
<evidence type="ECO:0000256" key="1">
    <source>
        <dbReference type="ARBA" id="ARBA00004141"/>
    </source>
</evidence>
<evidence type="ECO:0000256" key="14">
    <source>
        <dbReference type="SAM" id="Phobius"/>
    </source>
</evidence>
<dbReference type="InterPro" id="IPR001873">
    <property type="entry name" value="ENaC"/>
</dbReference>
<keyword evidence="3 13" id="KW-0813">Transport</keyword>
<comment type="similarity">
    <text evidence="2 13">Belongs to the amiloride-sensitive sodium channel (TC 1.A.6) family.</text>
</comment>
<name>A0AAF5DPI4_STRER</name>
<keyword evidence="5 13" id="KW-0812">Transmembrane</keyword>
<dbReference type="GO" id="GO:0015280">
    <property type="term" value="F:ligand-gated sodium channel activity"/>
    <property type="evidence" value="ECO:0007669"/>
    <property type="project" value="TreeGrafter"/>
</dbReference>
<dbReference type="WBParaSite" id="TCONS_00016301.p1">
    <property type="protein sequence ID" value="TCONS_00016301.p1"/>
    <property type="gene ID" value="XLOC_010868"/>
</dbReference>
<evidence type="ECO:0000256" key="3">
    <source>
        <dbReference type="ARBA" id="ARBA00022448"/>
    </source>
</evidence>
<sequence length="427" mass="49873">IIMLLEKAIKDFSDWNGVNVVTQAYYSKNKKILTLWILFIISMNLFALYSILKIYTNKNVAIKMRTTRETLRDEFPYVTICFDIVFNYNKFDNYDIEKNNPQSSYDNYFSSAIKHSSFRDSKFTNLLTIECSYQGDNCNKIMFPIDNKNLHQKLVKTLVYHYFNKISEIDRHYQKALGYNSVLAIYYSLYNNKDARDFGFHKNIIPLGYETNLSIVISKEIRNSDISECYNYNEQSGKNYFDENSNSFETCYMNCLRDKEINECPAITPFNPNKCLDYDCTCKTNECLNCSSNLIFPERKESKLVHPEFIKSCSCKYPCNYYIYKTSPSYAKLHTKNMIKKFNLKGNYDDLKVDIEANYAIVNLFIKEKEIVIKQQVVIGSTANIFSDIGNTLSLLLGLGMINFIEIFFCIFVVCFSTIIVYAKKCI</sequence>
<reference evidence="16" key="1">
    <citation type="submission" date="2024-02" db="UniProtKB">
        <authorList>
            <consortium name="WormBaseParasite"/>
        </authorList>
    </citation>
    <scope>IDENTIFICATION</scope>
</reference>
<keyword evidence="11 13" id="KW-0739">Sodium transport</keyword>
<evidence type="ECO:0000256" key="2">
    <source>
        <dbReference type="ARBA" id="ARBA00007193"/>
    </source>
</evidence>
<evidence type="ECO:0000256" key="7">
    <source>
        <dbReference type="ARBA" id="ARBA00023053"/>
    </source>
</evidence>
<dbReference type="AlphaFoldDB" id="A0AAF5DPI4"/>
<dbReference type="PANTHER" id="PTHR11690">
    <property type="entry name" value="AMILORIDE-SENSITIVE SODIUM CHANNEL-RELATED"/>
    <property type="match status" value="1"/>
</dbReference>
<dbReference type="Pfam" id="PF00858">
    <property type="entry name" value="ASC"/>
    <property type="match status" value="1"/>
</dbReference>
<evidence type="ECO:0000256" key="4">
    <source>
        <dbReference type="ARBA" id="ARBA00022461"/>
    </source>
</evidence>
<keyword evidence="10" id="KW-0325">Glycoprotein</keyword>
<comment type="subcellular location">
    <subcellularLocation>
        <location evidence="1">Membrane</location>
        <topology evidence="1">Multi-pass membrane protein</topology>
    </subcellularLocation>
</comment>
<evidence type="ECO:0000256" key="13">
    <source>
        <dbReference type="RuleBase" id="RU000679"/>
    </source>
</evidence>
<accession>A0AAF5DPI4</accession>
<evidence type="ECO:0000313" key="15">
    <source>
        <dbReference type="Proteomes" id="UP000035681"/>
    </source>
</evidence>
<proteinExistence type="inferred from homology"/>
<keyword evidence="6 14" id="KW-1133">Transmembrane helix</keyword>
<organism evidence="15 16">
    <name type="scientific">Strongyloides stercoralis</name>
    <name type="common">Threadworm</name>
    <dbReference type="NCBI Taxonomy" id="6248"/>
    <lineage>
        <taxon>Eukaryota</taxon>
        <taxon>Metazoa</taxon>
        <taxon>Ecdysozoa</taxon>
        <taxon>Nematoda</taxon>
        <taxon>Chromadorea</taxon>
        <taxon>Rhabditida</taxon>
        <taxon>Tylenchina</taxon>
        <taxon>Panagrolaimomorpha</taxon>
        <taxon>Strongyloidoidea</taxon>
        <taxon>Strongyloididae</taxon>
        <taxon>Strongyloides</taxon>
    </lineage>
</organism>
<keyword evidence="8 13" id="KW-0406">Ion transport</keyword>
<dbReference type="Proteomes" id="UP000035681">
    <property type="component" value="Unplaced"/>
</dbReference>
<evidence type="ECO:0000256" key="9">
    <source>
        <dbReference type="ARBA" id="ARBA00023136"/>
    </source>
</evidence>
<evidence type="ECO:0000256" key="8">
    <source>
        <dbReference type="ARBA" id="ARBA00023065"/>
    </source>
</evidence>
<protein>
    <submittedName>
        <fullName evidence="16">Uncharacterized protein</fullName>
    </submittedName>
</protein>
<keyword evidence="12 13" id="KW-0407">Ion channel</keyword>
<evidence type="ECO:0000313" key="16">
    <source>
        <dbReference type="WBParaSite" id="TCONS_00016301.p1"/>
    </source>
</evidence>
<dbReference type="GO" id="GO:0005886">
    <property type="term" value="C:plasma membrane"/>
    <property type="evidence" value="ECO:0007669"/>
    <property type="project" value="TreeGrafter"/>
</dbReference>
<evidence type="ECO:0000256" key="5">
    <source>
        <dbReference type="ARBA" id="ARBA00022692"/>
    </source>
</evidence>
<feature type="transmembrane region" description="Helical" evidence="14">
    <location>
        <begin position="32"/>
        <end position="52"/>
    </location>
</feature>
<feature type="transmembrane region" description="Helical" evidence="14">
    <location>
        <begin position="395"/>
        <end position="423"/>
    </location>
</feature>
<keyword evidence="7" id="KW-0915">Sodium</keyword>
<evidence type="ECO:0000256" key="11">
    <source>
        <dbReference type="ARBA" id="ARBA00023201"/>
    </source>
</evidence>
<keyword evidence="9 14" id="KW-0472">Membrane</keyword>
<evidence type="ECO:0000256" key="10">
    <source>
        <dbReference type="ARBA" id="ARBA00023180"/>
    </source>
</evidence>
<evidence type="ECO:0000256" key="12">
    <source>
        <dbReference type="ARBA" id="ARBA00023303"/>
    </source>
</evidence>